<dbReference type="EMBL" id="MQWB01000001">
    <property type="protein sequence ID" value="OZC03856.1"/>
    <property type="molecule type" value="Genomic_DNA"/>
</dbReference>
<dbReference type="Proteomes" id="UP000216446">
    <property type="component" value="Unassembled WGS sequence"/>
</dbReference>
<name>A0A259U1P2_9BACT</name>
<organism evidence="1 2">
    <name type="scientific">Rubricoccus marinus</name>
    <dbReference type="NCBI Taxonomy" id="716817"/>
    <lineage>
        <taxon>Bacteria</taxon>
        <taxon>Pseudomonadati</taxon>
        <taxon>Rhodothermota</taxon>
        <taxon>Rhodothermia</taxon>
        <taxon>Rhodothermales</taxon>
        <taxon>Rubricoccaceae</taxon>
        <taxon>Rubricoccus</taxon>
    </lineage>
</organism>
<gene>
    <name evidence="1" type="ORF">BSZ36_13195</name>
</gene>
<keyword evidence="2" id="KW-1185">Reference proteome</keyword>
<accession>A0A259U1P2</accession>
<comment type="caution">
    <text evidence="1">The sequence shown here is derived from an EMBL/GenBank/DDBJ whole genome shotgun (WGS) entry which is preliminary data.</text>
</comment>
<protein>
    <submittedName>
        <fullName evidence="1">Uncharacterized protein</fullName>
    </submittedName>
</protein>
<dbReference type="RefSeq" id="WP_094549691.1">
    <property type="nucleotide sequence ID" value="NZ_MQWB01000001.1"/>
</dbReference>
<evidence type="ECO:0000313" key="1">
    <source>
        <dbReference type="EMBL" id="OZC03856.1"/>
    </source>
</evidence>
<proteinExistence type="predicted"/>
<evidence type="ECO:0000313" key="2">
    <source>
        <dbReference type="Proteomes" id="UP000216446"/>
    </source>
</evidence>
<sequence>MFKNISIFALAFAFIGLTGCSDNDTVETTEIDGTEAEVVTPVVPSDETIEGEMEEAGAEMEAGMEEMEATGEEMMNDAEAGMEEVEAEVDGQ</sequence>
<dbReference type="PROSITE" id="PS51257">
    <property type="entry name" value="PROKAR_LIPOPROTEIN"/>
    <property type="match status" value="1"/>
</dbReference>
<dbReference type="InParanoid" id="A0A259U1P2"/>
<reference evidence="1 2" key="1">
    <citation type="submission" date="2016-11" db="EMBL/GenBank/DDBJ databases">
        <title>Study of marine rhodopsin-containing bacteria.</title>
        <authorList>
            <person name="Yoshizawa S."/>
            <person name="Kumagai Y."/>
            <person name="Kogure K."/>
        </authorList>
    </citation>
    <scope>NUCLEOTIDE SEQUENCE [LARGE SCALE GENOMIC DNA]</scope>
    <source>
        <strain evidence="1 2">SG-29</strain>
    </source>
</reference>
<dbReference type="AlphaFoldDB" id="A0A259U1P2"/>